<sequence length="175" mass="20435">MSDSPIKTPPPFSTIILNENEYNNENENMTENENENKTENENENENNKENMRTSTFKISNQAITRRFTLSIEQPTWLELELKVREIFSIPSSVSPGLTYIDEGDDNITISSQIELEDYYKQVKCHEYSDNNIIYRFSLVIFTPLRDYADDENDNGNNPPGYEEHEEHNVRVCPTQ</sequence>
<proteinExistence type="predicted"/>
<dbReference type="SUPFAM" id="SSF54277">
    <property type="entry name" value="CAD &amp; PB1 domains"/>
    <property type="match status" value="1"/>
</dbReference>
<feature type="region of interest" description="Disordered" evidence="1">
    <location>
        <begin position="150"/>
        <end position="175"/>
    </location>
</feature>
<dbReference type="AlphaFoldDB" id="A0A2I1EC48"/>
<reference evidence="4 5" key="1">
    <citation type="submission" date="2017-10" db="EMBL/GenBank/DDBJ databases">
        <title>Extensive intraspecific genome diversity in a model arbuscular mycorrhizal fungus.</title>
        <authorList>
            <person name="Chen E.C.H."/>
            <person name="Morin E."/>
            <person name="Baudet D."/>
            <person name="Noel J."/>
            <person name="Ndikumana S."/>
            <person name="Charron P."/>
            <person name="St-Onge C."/>
            <person name="Giorgi J."/>
            <person name="Grigoriev I.V."/>
            <person name="Roux C."/>
            <person name="Martin F.M."/>
            <person name="Corradi N."/>
        </authorList>
    </citation>
    <scope>NUCLEOTIDE SEQUENCE [LARGE SCALE GENOMIC DNA]</scope>
    <source>
        <strain evidence="4 5">A1</strain>
    </source>
</reference>
<reference evidence="3" key="3">
    <citation type="submission" date="2020-05" db="EMBL/GenBank/DDBJ databases">
        <authorList>
            <person name="Rincon C."/>
            <person name="Sanders R I."/>
            <person name="Robbins C."/>
            <person name="Chaturvedi A."/>
        </authorList>
    </citation>
    <scope>NUCLEOTIDE SEQUENCE</scope>
    <source>
        <strain evidence="3">CHB12</strain>
    </source>
</reference>
<dbReference type="VEuPathDB" id="FungiDB:RhiirFUN_003565"/>
<name>A0A2I1EC48_9GLOM</name>
<feature type="compositionally biased region" description="Basic and acidic residues" evidence="1">
    <location>
        <begin position="34"/>
        <end position="50"/>
    </location>
</feature>
<evidence type="ECO:0000313" key="4">
    <source>
        <dbReference type="EMBL" id="PKC66057.1"/>
    </source>
</evidence>
<dbReference type="Proteomes" id="UP000232688">
    <property type="component" value="Unassembled WGS sequence"/>
</dbReference>
<feature type="region of interest" description="Disordered" evidence="1">
    <location>
        <begin position="1"/>
        <end position="50"/>
    </location>
</feature>
<feature type="domain" description="PB1" evidence="2">
    <location>
        <begin position="55"/>
        <end position="124"/>
    </location>
</feature>
<dbReference type="EMBL" id="CAGKOT010000019">
    <property type="protein sequence ID" value="CAB5364269.1"/>
    <property type="molecule type" value="Genomic_DNA"/>
</dbReference>
<evidence type="ECO:0000313" key="5">
    <source>
        <dbReference type="Proteomes" id="UP000232688"/>
    </source>
</evidence>
<organism evidence="4 5">
    <name type="scientific">Rhizophagus irregularis</name>
    <dbReference type="NCBI Taxonomy" id="588596"/>
    <lineage>
        <taxon>Eukaryota</taxon>
        <taxon>Fungi</taxon>
        <taxon>Fungi incertae sedis</taxon>
        <taxon>Mucoromycota</taxon>
        <taxon>Glomeromycotina</taxon>
        <taxon>Glomeromycetes</taxon>
        <taxon>Glomerales</taxon>
        <taxon>Glomeraceae</taxon>
        <taxon>Rhizophagus</taxon>
    </lineage>
</organism>
<dbReference type="VEuPathDB" id="FungiDB:FUN_021712"/>
<dbReference type="Proteomes" id="UP000684084">
    <property type="component" value="Unassembled WGS sequence"/>
</dbReference>
<evidence type="ECO:0000256" key="1">
    <source>
        <dbReference type="SAM" id="MobiDB-lite"/>
    </source>
</evidence>
<dbReference type="Gene3D" id="3.10.20.90">
    <property type="entry name" value="Phosphatidylinositol 3-kinase Catalytic Subunit, Chain A, domain 1"/>
    <property type="match status" value="1"/>
</dbReference>
<comment type="caution">
    <text evidence="4">The sequence shown here is derived from an EMBL/GenBank/DDBJ whole genome shotgun (WGS) entry which is preliminary data.</text>
</comment>
<dbReference type="EMBL" id="LLXH01000490">
    <property type="protein sequence ID" value="PKC66057.1"/>
    <property type="molecule type" value="Genomic_DNA"/>
</dbReference>
<accession>A0A2I1EC48</accession>
<feature type="compositionally biased region" description="Acidic residues" evidence="1">
    <location>
        <begin position="22"/>
        <end position="33"/>
    </location>
</feature>
<reference evidence="4 5" key="2">
    <citation type="submission" date="2017-10" db="EMBL/GenBank/DDBJ databases">
        <title>Genome analyses suggest a sexual origin of heterokaryosis in a supposedly ancient asexual fungus.</title>
        <authorList>
            <person name="Corradi N."/>
            <person name="Sedzielewska K."/>
            <person name="Noel J."/>
            <person name="Charron P."/>
            <person name="Farinelli L."/>
            <person name="Marton T."/>
            <person name="Kruger M."/>
            <person name="Pelin A."/>
            <person name="Brachmann A."/>
            <person name="Corradi N."/>
        </authorList>
    </citation>
    <scope>NUCLEOTIDE SEQUENCE [LARGE SCALE GENOMIC DNA]</scope>
    <source>
        <strain evidence="4 5">A1</strain>
    </source>
</reference>
<evidence type="ECO:0000313" key="3">
    <source>
        <dbReference type="EMBL" id="CAB5364269.1"/>
    </source>
</evidence>
<dbReference type="OrthoDB" id="661148at2759"/>
<evidence type="ECO:0000259" key="2">
    <source>
        <dbReference type="Pfam" id="PF00564"/>
    </source>
</evidence>
<gene>
    <name evidence="3" type="ORF">CHRIB12_LOCUS9900</name>
    <name evidence="4" type="ORF">RhiirA1_419773</name>
</gene>
<protein>
    <recommendedName>
        <fullName evidence="2">PB1 domain-containing protein</fullName>
    </recommendedName>
</protein>
<dbReference type="Pfam" id="PF00564">
    <property type="entry name" value="PB1"/>
    <property type="match status" value="1"/>
</dbReference>
<dbReference type="VEuPathDB" id="FungiDB:RhiirA1_419773"/>
<dbReference type="InterPro" id="IPR000270">
    <property type="entry name" value="PB1_dom"/>
</dbReference>